<feature type="compositionally biased region" description="Basic and acidic residues" evidence="1">
    <location>
        <begin position="62"/>
        <end position="81"/>
    </location>
</feature>
<dbReference type="Proteomes" id="UP000783863">
    <property type="component" value="Unassembled WGS sequence"/>
</dbReference>
<dbReference type="Pfam" id="PF23421">
    <property type="entry name" value="DUF7109"/>
    <property type="match status" value="1"/>
</dbReference>
<comment type="caution">
    <text evidence="2">The sequence shown here is derived from an EMBL/GenBank/DDBJ whole genome shotgun (WGS) entry which is preliminary data.</text>
</comment>
<evidence type="ECO:0000313" key="3">
    <source>
        <dbReference type="Proteomes" id="UP000783863"/>
    </source>
</evidence>
<dbReference type="RefSeq" id="WP_220586642.1">
    <property type="nucleotide sequence ID" value="NZ_RKLQ01000001.1"/>
</dbReference>
<feature type="region of interest" description="Disordered" evidence="1">
    <location>
        <begin position="62"/>
        <end position="82"/>
    </location>
</feature>
<dbReference type="AlphaFoldDB" id="A0A8J7YFI9"/>
<keyword evidence="3" id="KW-1185">Reference proteome</keyword>
<evidence type="ECO:0000313" key="2">
    <source>
        <dbReference type="EMBL" id="MBX0302403.1"/>
    </source>
</evidence>
<evidence type="ECO:0000256" key="1">
    <source>
        <dbReference type="SAM" id="MobiDB-lite"/>
    </source>
</evidence>
<organism evidence="2 3">
    <name type="scientific">Haloarcula salinisoli</name>
    <dbReference type="NCBI Taxonomy" id="2487746"/>
    <lineage>
        <taxon>Archaea</taxon>
        <taxon>Methanobacteriati</taxon>
        <taxon>Methanobacteriota</taxon>
        <taxon>Stenosarchaea group</taxon>
        <taxon>Halobacteria</taxon>
        <taxon>Halobacteriales</taxon>
        <taxon>Haloarculaceae</taxon>
        <taxon>Haloarcula</taxon>
    </lineage>
</organism>
<accession>A0A8J7YFI9</accession>
<dbReference type="EMBL" id="RKLQ01000001">
    <property type="protein sequence ID" value="MBX0302403.1"/>
    <property type="molecule type" value="Genomic_DNA"/>
</dbReference>
<name>A0A8J7YFI9_9EURY</name>
<sequence length="176" mass="18673">MELTPDELAGVVDVVGPVTREELVQACGELAFKRGEDVDSDAFEAAIDDALSTYHVIAVDSEAQRASKRSGETAERDHDADADAPLVVVGPAAFPEIVEGAADLPHILDVPARDPSTETVAAAAEQRFREDAAEAVRAGDDERIQALLDVSYDLEAWGPVELAEARGLLDEATHAN</sequence>
<gene>
    <name evidence="2" type="ORF">EGD98_01825</name>
</gene>
<protein>
    <submittedName>
        <fullName evidence="2">Uncharacterized protein</fullName>
    </submittedName>
</protein>
<proteinExistence type="predicted"/>
<reference evidence="2" key="1">
    <citation type="submission" date="2021-06" db="EMBL/GenBank/DDBJ databases">
        <title>Halomicroarcula sp. F24A a new haloarchaeum isolated from saline soil.</title>
        <authorList>
            <person name="Duran-Viseras A."/>
            <person name="Sanchez-Porro C."/>
            <person name="Ventosa A."/>
        </authorList>
    </citation>
    <scope>NUCLEOTIDE SEQUENCE</scope>
    <source>
        <strain evidence="2">F24A</strain>
    </source>
</reference>
<dbReference type="InterPro" id="IPR055533">
    <property type="entry name" value="DUF7109"/>
</dbReference>